<dbReference type="PANTHER" id="PTHR33236">
    <property type="entry name" value="INTRAFLAGELLAR TRANSPORT PROTEIN 122 FAMILY PROTEIN-RELATED"/>
    <property type="match status" value="1"/>
</dbReference>
<accession>A0A182NBS7</accession>
<dbReference type="PROSITE" id="PS01180">
    <property type="entry name" value="CUB"/>
    <property type="match status" value="1"/>
</dbReference>
<dbReference type="Pfam" id="PF26080">
    <property type="entry name" value="CUB_animal"/>
    <property type="match status" value="1"/>
</dbReference>
<dbReference type="InterPro" id="IPR058698">
    <property type="entry name" value="CUB_metazoa"/>
</dbReference>
<feature type="domain" description="CUB" evidence="3">
    <location>
        <begin position="65"/>
        <end position="164"/>
    </location>
</feature>
<evidence type="ECO:0000313" key="5">
    <source>
        <dbReference type="Proteomes" id="UP000075884"/>
    </source>
</evidence>
<name>A0A182NBS7_9DIPT</name>
<dbReference type="STRING" id="7168.A0A182NBS7"/>
<evidence type="ECO:0000313" key="4">
    <source>
        <dbReference type="EnsemblMetazoa" id="ADIR005107-PA"/>
    </source>
</evidence>
<dbReference type="AlphaFoldDB" id="A0A182NBS7"/>
<dbReference type="Proteomes" id="UP000075884">
    <property type="component" value="Unassembled WGS sequence"/>
</dbReference>
<dbReference type="InterPro" id="IPR035914">
    <property type="entry name" value="Sperma_CUB_dom_sf"/>
</dbReference>
<dbReference type="PANTHER" id="PTHR33236:SF12">
    <property type="entry name" value="CUB DOMAIN-CONTAINING PROTEIN-RELATED"/>
    <property type="match status" value="1"/>
</dbReference>
<reference evidence="4" key="2">
    <citation type="submission" date="2020-05" db="UniProtKB">
        <authorList>
            <consortium name="EnsemblMetazoa"/>
        </authorList>
    </citation>
    <scope>IDENTIFICATION</scope>
    <source>
        <strain evidence="4">WRAIR2</strain>
    </source>
</reference>
<evidence type="ECO:0000256" key="1">
    <source>
        <dbReference type="ARBA" id="ARBA00023157"/>
    </source>
</evidence>
<dbReference type="Gene3D" id="2.60.120.290">
    <property type="entry name" value="Spermadhesin, CUB domain"/>
    <property type="match status" value="1"/>
</dbReference>
<keyword evidence="5" id="KW-1185">Reference proteome</keyword>
<evidence type="ECO:0000256" key="2">
    <source>
        <dbReference type="PROSITE-ProRule" id="PRU00059"/>
    </source>
</evidence>
<proteinExistence type="predicted"/>
<dbReference type="VEuPathDB" id="VectorBase:ADIR005107"/>
<comment type="caution">
    <text evidence="2">Lacks conserved residue(s) required for the propagation of feature annotation.</text>
</comment>
<reference evidence="5" key="1">
    <citation type="submission" date="2013-03" db="EMBL/GenBank/DDBJ databases">
        <title>The Genome Sequence of Anopheles dirus WRAIR2.</title>
        <authorList>
            <consortium name="The Broad Institute Genomics Platform"/>
            <person name="Neafsey D.E."/>
            <person name="Walton C."/>
            <person name="Walker B."/>
            <person name="Young S.K."/>
            <person name="Zeng Q."/>
            <person name="Gargeya S."/>
            <person name="Fitzgerald M."/>
            <person name="Haas B."/>
            <person name="Abouelleil A."/>
            <person name="Allen A.W."/>
            <person name="Alvarado L."/>
            <person name="Arachchi H.M."/>
            <person name="Berlin A.M."/>
            <person name="Chapman S.B."/>
            <person name="Gainer-Dewar J."/>
            <person name="Goldberg J."/>
            <person name="Griggs A."/>
            <person name="Gujja S."/>
            <person name="Hansen M."/>
            <person name="Howarth C."/>
            <person name="Imamovic A."/>
            <person name="Ireland A."/>
            <person name="Larimer J."/>
            <person name="McCowan C."/>
            <person name="Murphy C."/>
            <person name="Pearson M."/>
            <person name="Poon T.W."/>
            <person name="Priest M."/>
            <person name="Roberts A."/>
            <person name="Saif S."/>
            <person name="Shea T."/>
            <person name="Sisk P."/>
            <person name="Sykes S."/>
            <person name="Wortman J."/>
            <person name="Nusbaum C."/>
            <person name="Birren B."/>
        </authorList>
    </citation>
    <scope>NUCLEOTIDE SEQUENCE [LARGE SCALE GENOMIC DNA]</scope>
    <source>
        <strain evidence="5">WRAIR2</strain>
    </source>
</reference>
<dbReference type="SUPFAM" id="SSF49854">
    <property type="entry name" value="Spermadhesin, CUB domain"/>
    <property type="match status" value="1"/>
</dbReference>
<organism evidence="4 5">
    <name type="scientific">Anopheles dirus</name>
    <dbReference type="NCBI Taxonomy" id="7168"/>
    <lineage>
        <taxon>Eukaryota</taxon>
        <taxon>Metazoa</taxon>
        <taxon>Ecdysozoa</taxon>
        <taxon>Arthropoda</taxon>
        <taxon>Hexapoda</taxon>
        <taxon>Insecta</taxon>
        <taxon>Pterygota</taxon>
        <taxon>Neoptera</taxon>
        <taxon>Endopterygota</taxon>
        <taxon>Diptera</taxon>
        <taxon>Nematocera</taxon>
        <taxon>Culicoidea</taxon>
        <taxon>Culicidae</taxon>
        <taxon>Anophelinae</taxon>
        <taxon>Anopheles</taxon>
    </lineage>
</organism>
<keyword evidence="1" id="KW-1015">Disulfide bond</keyword>
<protein>
    <submittedName>
        <fullName evidence="4">CUB domain-containing protein</fullName>
    </submittedName>
</protein>
<sequence length="379" mass="41506">VQHACPLEPAVLESVVKKFVLSRTASTDLSGAMNFPVTFVLIVCMIGLMQLVPTDAQYTGPTLACGGTSLVKSTTLISPNNIAADGLTCVYTIRSLNLRVCQLRLDFNSFSLGQPTLDPYPRCINDVFHVQNLNFDLCGENTGQHLYVPFNPTSADRTMTITFRIASRSRIPTLTNPHWSIQVQQLECPTVTAPAAAPVAKEAVRQLADPEMLPQVARTLHSTDIGLLAPNGCLQYFTGSSGTVESFNLGGGVGPYLGGLNYAICFQRRRSNHHLRLTPTTFEIASSANPTVENPGLDELCYSNIEVMGRSEDNLHIPNAVVHLPAFPTLRASRFCSRSLVNGEIDVSAPGPFMMYFNSDDQFDPFHRETGFSMHYEIF</sequence>
<dbReference type="EnsemblMetazoa" id="ADIR005107-RA">
    <property type="protein sequence ID" value="ADIR005107-PA"/>
    <property type="gene ID" value="ADIR005107"/>
</dbReference>
<dbReference type="InterPro" id="IPR000859">
    <property type="entry name" value="CUB_dom"/>
</dbReference>
<evidence type="ECO:0000259" key="3">
    <source>
        <dbReference type="PROSITE" id="PS01180"/>
    </source>
</evidence>